<dbReference type="EMBL" id="ML996148">
    <property type="protein sequence ID" value="KAF2734383.1"/>
    <property type="molecule type" value="Genomic_DNA"/>
</dbReference>
<evidence type="ECO:0000313" key="3">
    <source>
        <dbReference type="Proteomes" id="UP000799444"/>
    </source>
</evidence>
<comment type="caution">
    <text evidence="2">The sequence shown here is derived from an EMBL/GenBank/DDBJ whole genome shotgun (WGS) entry which is preliminary data.</text>
</comment>
<sequence length="763" mass="82813">MARNGVIASPTDDMSVQDPAEMKRTFKGLSTKDKKKARREMEKRKKTKKVAAVPTSTQEPVEIVTAQPSSIVEQCPQENTIKEELKRSIASAHEEPKQEVLDDEQEPQEKQELGEVNEAIGIADCDDSKIDLSSNEKETVEVKEAIDITDCDDNSKIDLSNEKQMVIMEVAEIIQDPVDVLEQSSVEHDSKSQEKSFHDSIIIEEAHEPTEEIITLQSPSIIKKGAEIEDGITRKAKAVVAAARAQEASGIIDPALQALFDATVTVDPISQICGHFPNTGRASKLLQKEAETVLEKDDVTEAGFITAVKDDQDMKYSTHHQVLRSRSSTDSGYQTDGLAKKIAQLDTSTKQDDGEQGALNIEGDGSVKKITQPDTSLEAHVDEQIAVTTVADSSVKKITHPDNSSETHAEEQIAVATPADKQQHTLSRKVSNNSLRSTDSHTKDDFASKVTQPSKQPEPKDPAIISCGPVVSKVAQSSYQHTLKDPAIINCDPAASKVAQSPDQPALQDPAIISCGSLLSPDAHHVSTLANNETPSTLDEEQHGDARDIAQRQAEHEPKANIMTRDPTAAETNLMGLITSISKPAHSATSNSTSRLRTPSEQGLLALVNGLSTIGAVDTESHHPISKVHLLGDAAIISVTSMLTITSNPFGLAFSSRRPRSAEEQKLLDVLTAIGDASCARPRSAEEQKLLDVVNEVEGKSDTAAHMGAGDEDARRRWAEHERFVNGEIDYVARARGEVPDYVVQGEEMMYGCCVPGYAQYVY</sequence>
<feature type="compositionally biased region" description="Basic residues" evidence="1">
    <location>
        <begin position="33"/>
        <end position="49"/>
    </location>
</feature>
<feature type="region of interest" description="Disordered" evidence="1">
    <location>
        <begin position="416"/>
        <end position="465"/>
    </location>
</feature>
<protein>
    <submittedName>
        <fullName evidence="2">Uncharacterized protein</fullName>
    </submittedName>
</protein>
<keyword evidence="3" id="KW-1185">Reference proteome</keyword>
<evidence type="ECO:0000256" key="1">
    <source>
        <dbReference type="SAM" id="MobiDB-lite"/>
    </source>
</evidence>
<accession>A0A9P4V2P7</accession>
<reference evidence="2" key="1">
    <citation type="journal article" date="2020" name="Stud. Mycol.">
        <title>101 Dothideomycetes genomes: a test case for predicting lifestyles and emergence of pathogens.</title>
        <authorList>
            <person name="Haridas S."/>
            <person name="Albert R."/>
            <person name="Binder M."/>
            <person name="Bloem J."/>
            <person name="Labutti K."/>
            <person name="Salamov A."/>
            <person name="Andreopoulos B."/>
            <person name="Baker S."/>
            <person name="Barry K."/>
            <person name="Bills G."/>
            <person name="Bluhm B."/>
            <person name="Cannon C."/>
            <person name="Castanera R."/>
            <person name="Culley D."/>
            <person name="Daum C."/>
            <person name="Ezra D."/>
            <person name="Gonzalez J."/>
            <person name="Henrissat B."/>
            <person name="Kuo A."/>
            <person name="Liang C."/>
            <person name="Lipzen A."/>
            <person name="Lutzoni F."/>
            <person name="Magnuson J."/>
            <person name="Mondo S."/>
            <person name="Nolan M."/>
            <person name="Ohm R."/>
            <person name="Pangilinan J."/>
            <person name="Park H.-J."/>
            <person name="Ramirez L."/>
            <person name="Alfaro M."/>
            <person name="Sun H."/>
            <person name="Tritt A."/>
            <person name="Yoshinaga Y."/>
            <person name="Zwiers L.-H."/>
            <person name="Turgeon B."/>
            <person name="Goodwin S."/>
            <person name="Spatafora J."/>
            <person name="Crous P."/>
            <person name="Grigoriev I."/>
        </authorList>
    </citation>
    <scope>NUCLEOTIDE SEQUENCE</scope>
    <source>
        <strain evidence="2">CBS 125425</strain>
    </source>
</reference>
<feature type="region of interest" description="Disordered" evidence="1">
    <location>
        <begin position="347"/>
        <end position="367"/>
    </location>
</feature>
<feature type="region of interest" description="Disordered" evidence="1">
    <location>
        <begin position="85"/>
        <end position="112"/>
    </location>
</feature>
<name>A0A9P4V2P7_9PLEO</name>
<dbReference type="Proteomes" id="UP000799444">
    <property type="component" value="Unassembled WGS sequence"/>
</dbReference>
<feature type="compositionally biased region" description="Polar residues" evidence="1">
    <location>
        <begin position="424"/>
        <end position="437"/>
    </location>
</feature>
<gene>
    <name evidence="2" type="ORF">EJ04DRAFT_564252</name>
</gene>
<evidence type="ECO:0000313" key="2">
    <source>
        <dbReference type="EMBL" id="KAF2734383.1"/>
    </source>
</evidence>
<proteinExistence type="predicted"/>
<dbReference type="AlphaFoldDB" id="A0A9P4V2P7"/>
<feature type="compositionally biased region" description="Basic and acidic residues" evidence="1">
    <location>
        <begin position="85"/>
        <end position="100"/>
    </location>
</feature>
<feature type="compositionally biased region" description="Basic and acidic residues" evidence="1">
    <location>
        <begin position="438"/>
        <end position="447"/>
    </location>
</feature>
<organism evidence="2 3">
    <name type="scientific">Polyplosphaeria fusca</name>
    <dbReference type="NCBI Taxonomy" id="682080"/>
    <lineage>
        <taxon>Eukaryota</taxon>
        <taxon>Fungi</taxon>
        <taxon>Dikarya</taxon>
        <taxon>Ascomycota</taxon>
        <taxon>Pezizomycotina</taxon>
        <taxon>Dothideomycetes</taxon>
        <taxon>Pleosporomycetidae</taxon>
        <taxon>Pleosporales</taxon>
        <taxon>Tetraplosphaeriaceae</taxon>
        <taxon>Polyplosphaeria</taxon>
    </lineage>
</organism>
<feature type="region of interest" description="Disordered" evidence="1">
    <location>
        <begin position="1"/>
        <end position="61"/>
    </location>
</feature>